<dbReference type="SUPFAM" id="SSF53671">
    <property type="entry name" value="Aspartate/ornithine carbamoyltransferase"/>
    <property type="match status" value="1"/>
</dbReference>
<feature type="domain" description="Aspartate/ornithine carbamoyltransferase carbamoyl-P binding" evidence="12">
    <location>
        <begin position="7"/>
        <end position="147"/>
    </location>
</feature>
<dbReference type="PANTHER" id="PTHR45753:SF6">
    <property type="entry name" value="ASPARTATE CARBAMOYLTRANSFERASE"/>
    <property type="match status" value="1"/>
</dbReference>
<dbReference type="Proteomes" id="UP001229244">
    <property type="component" value="Unassembled WGS sequence"/>
</dbReference>
<evidence type="ECO:0000256" key="4">
    <source>
        <dbReference type="ARBA" id="ARBA00013008"/>
    </source>
</evidence>
<feature type="domain" description="Aspartate/ornithine carbamoyltransferase Asp/Orn-binding" evidence="11">
    <location>
        <begin position="159"/>
        <end position="312"/>
    </location>
</feature>
<dbReference type="PRINTS" id="PR00101">
    <property type="entry name" value="ATCASE"/>
</dbReference>
<comment type="pathway">
    <text evidence="2">Pyrimidine metabolism; UMP biosynthesis via de novo pathway; (S)-dihydroorotate from bicarbonate: step 2/3.</text>
</comment>
<dbReference type="InterPro" id="IPR036901">
    <property type="entry name" value="Asp/Orn_carbamoylTrfase_sf"/>
</dbReference>
<evidence type="ECO:0000256" key="7">
    <source>
        <dbReference type="ARBA" id="ARBA00043884"/>
    </source>
</evidence>
<dbReference type="InterPro" id="IPR006131">
    <property type="entry name" value="Asp_carbamoyltransf_Asp/Orn-bd"/>
</dbReference>
<dbReference type="InterPro" id="IPR006130">
    <property type="entry name" value="Asp/Orn_carbamoylTrfase"/>
</dbReference>
<name>A0AAE3VPL1_9HYPH</name>
<evidence type="ECO:0000256" key="10">
    <source>
        <dbReference type="RuleBase" id="RU003634"/>
    </source>
</evidence>
<sequence>MLDLGYDVLSARQFDRDDLTRLTKVAEALEPVARGEVVCRALEGAVMANLFFEPSTRTRISFGTAFSRLGGTVLDTSGLETTAIVKGESLYDTARVVSGYADVIVVRHPTPEAARIIAGGALVPVINGGDGEAEHPTQALTDFFTISKELKASGRTIDGATIVILGDLRYGRTTHSLIALMSVFEGLTFHLVSPEALSMPDQYADIARNRGHQVKVFRTLDEGLAGADVVYATRYQSERFQIDPQVREAAERLRLDAASFRRHAPEHAVILHPLPRDEVFGELSTDLDGLPNLAIFRQTDNGVPVRMALFALILGVADTLTDHFREPTWPLRRRRANP</sequence>
<keyword evidence="5 10" id="KW-0808">Transferase</keyword>
<dbReference type="AlphaFoldDB" id="A0AAE3VPL1"/>
<evidence type="ECO:0000256" key="3">
    <source>
        <dbReference type="ARBA" id="ARBA00008896"/>
    </source>
</evidence>
<comment type="similarity">
    <text evidence="3">Belongs to the aspartate/ornithine carbamoyltransferase superfamily. ATCase family.</text>
</comment>
<evidence type="ECO:0000259" key="11">
    <source>
        <dbReference type="Pfam" id="PF00185"/>
    </source>
</evidence>
<dbReference type="GO" id="GO:0006520">
    <property type="term" value="P:amino acid metabolic process"/>
    <property type="evidence" value="ECO:0007669"/>
    <property type="project" value="InterPro"/>
</dbReference>
<dbReference type="GO" id="GO:0004070">
    <property type="term" value="F:aspartate carbamoyltransferase activity"/>
    <property type="evidence" value="ECO:0007669"/>
    <property type="project" value="UniProtKB-UniRule"/>
</dbReference>
<dbReference type="PRINTS" id="PR00100">
    <property type="entry name" value="AOTCASE"/>
</dbReference>
<comment type="function">
    <text evidence="1">Reversibly catalyzes the transfer of the carbamoyl group from carbamoyl phosphate (CP) to the N(epsilon) atom of ornithine (ORN) to produce L-citrulline.</text>
</comment>
<evidence type="ECO:0000256" key="1">
    <source>
        <dbReference type="ARBA" id="ARBA00003822"/>
    </source>
</evidence>
<dbReference type="EMBL" id="JAUSUL010000002">
    <property type="protein sequence ID" value="MDQ0315947.1"/>
    <property type="molecule type" value="Genomic_DNA"/>
</dbReference>
<dbReference type="NCBIfam" id="TIGR00670">
    <property type="entry name" value="asp_carb_tr"/>
    <property type="match status" value="1"/>
</dbReference>
<comment type="catalytic activity">
    <reaction evidence="8">
        <text>carbamoyl phosphate + L-aspartate = N-carbamoyl-L-aspartate + phosphate + H(+)</text>
        <dbReference type="Rhea" id="RHEA:20013"/>
        <dbReference type="ChEBI" id="CHEBI:15378"/>
        <dbReference type="ChEBI" id="CHEBI:29991"/>
        <dbReference type="ChEBI" id="CHEBI:32814"/>
        <dbReference type="ChEBI" id="CHEBI:43474"/>
        <dbReference type="ChEBI" id="CHEBI:58228"/>
        <dbReference type="EC" id="2.1.3.2"/>
    </reaction>
</comment>
<keyword evidence="6" id="KW-0665">Pyrimidine biosynthesis</keyword>
<dbReference type="EC" id="2.1.3.2" evidence="4 9"/>
<dbReference type="PROSITE" id="PS00097">
    <property type="entry name" value="CARBAMOYLTRANSFERASE"/>
    <property type="match status" value="1"/>
</dbReference>
<dbReference type="GO" id="GO:0006207">
    <property type="term" value="P:'de novo' pyrimidine nucleobase biosynthetic process"/>
    <property type="evidence" value="ECO:0007669"/>
    <property type="project" value="InterPro"/>
</dbReference>
<dbReference type="InterPro" id="IPR006132">
    <property type="entry name" value="Asp/Orn_carbamoyltranf_P-bd"/>
</dbReference>
<protein>
    <recommendedName>
        <fullName evidence="4 9">Aspartate carbamoyltransferase</fullName>
        <ecNumber evidence="4 9">2.1.3.2</ecNumber>
    </recommendedName>
</protein>
<proteinExistence type="inferred from homology"/>
<evidence type="ECO:0000313" key="13">
    <source>
        <dbReference type="EMBL" id="MDQ0315947.1"/>
    </source>
</evidence>
<gene>
    <name evidence="13" type="ORF">J2S73_002404</name>
</gene>
<evidence type="ECO:0000256" key="5">
    <source>
        <dbReference type="ARBA" id="ARBA00022679"/>
    </source>
</evidence>
<evidence type="ECO:0000313" key="14">
    <source>
        <dbReference type="Proteomes" id="UP001229244"/>
    </source>
</evidence>
<dbReference type="GO" id="GO:0016597">
    <property type="term" value="F:amino acid binding"/>
    <property type="evidence" value="ECO:0007669"/>
    <property type="project" value="InterPro"/>
</dbReference>
<reference evidence="13" key="1">
    <citation type="submission" date="2023-07" db="EMBL/GenBank/DDBJ databases">
        <title>Genomic Encyclopedia of Type Strains, Phase IV (KMG-IV): sequencing the most valuable type-strain genomes for metagenomic binning, comparative biology and taxonomic classification.</title>
        <authorList>
            <person name="Goeker M."/>
        </authorList>
    </citation>
    <scope>NUCLEOTIDE SEQUENCE</scope>
    <source>
        <strain evidence="13">DSM 21202</strain>
    </source>
</reference>
<comment type="caution">
    <text evidence="13">The sequence shown here is derived from an EMBL/GenBank/DDBJ whole genome shotgun (WGS) entry which is preliminary data.</text>
</comment>
<dbReference type="Gene3D" id="3.40.50.1370">
    <property type="entry name" value="Aspartate/ornithine carbamoyltransferase"/>
    <property type="match status" value="2"/>
</dbReference>
<dbReference type="RefSeq" id="WP_306885775.1">
    <property type="nucleotide sequence ID" value="NZ_JAUSUL010000002.1"/>
</dbReference>
<dbReference type="PANTHER" id="PTHR45753">
    <property type="entry name" value="ORNITHINE CARBAMOYLTRANSFERASE, MITOCHONDRIAL"/>
    <property type="match status" value="1"/>
</dbReference>
<dbReference type="InterPro" id="IPR002082">
    <property type="entry name" value="Asp_carbamoyltransf"/>
</dbReference>
<dbReference type="Pfam" id="PF00185">
    <property type="entry name" value="OTCace"/>
    <property type="match status" value="1"/>
</dbReference>
<evidence type="ECO:0000256" key="6">
    <source>
        <dbReference type="ARBA" id="ARBA00022975"/>
    </source>
</evidence>
<dbReference type="Pfam" id="PF02729">
    <property type="entry name" value="OTCace_N"/>
    <property type="match status" value="1"/>
</dbReference>
<evidence type="ECO:0000259" key="12">
    <source>
        <dbReference type="Pfam" id="PF02729"/>
    </source>
</evidence>
<comment type="function">
    <text evidence="7">Catalyzes the condensation of carbamoyl phosphate and aspartate to form carbamoyl aspartate and inorganic phosphate, the committed step in the de novo pyrimidine nucleotide biosynthesis pathway.</text>
</comment>
<evidence type="ECO:0000256" key="2">
    <source>
        <dbReference type="ARBA" id="ARBA00004852"/>
    </source>
</evidence>
<keyword evidence="14" id="KW-1185">Reference proteome</keyword>
<organism evidence="13 14">
    <name type="scientific">Amorphus orientalis</name>
    <dbReference type="NCBI Taxonomy" id="649198"/>
    <lineage>
        <taxon>Bacteria</taxon>
        <taxon>Pseudomonadati</taxon>
        <taxon>Pseudomonadota</taxon>
        <taxon>Alphaproteobacteria</taxon>
        <taxon>Hyphomicrobiales</taxon>
        <taxon>Amorphaceae</taxon>
        <taxon>Amorphus</taxon>
    </lineage>
</organism>
<dbReference type="GO" id="GO:0009220">
    <property type="term" value="P:pyrimidine ribonucleotide biosynthetic process"/>
    <property type="evidence" value="ECO:0007669"/>
    <property type="project" value="UniProtKB-UniRule"/>
</dbReference>
<evidence type="ECO:0000256" key="9">
    <source>
        <dbReference type="NCBIfam" id="TIGR00670"/>
    </source>
</evidence>
<evidence type="ECO:0000256" key="8">
    <source>
        <dbReference type="ARBA" id="ARBA00048859"/>
    </source>
</evidence>
<accession>A0AAE3VPL1</accession>